<protein>
    <submittedName>
        <fullName evidence="1">Uncharacterized protein</fullName>
    </submittedName>
</protein>
<gene>
    <name evidence="1" type="ORF">LCGC14_1931920</name>
</gene>
<comment type="caution">
    <text evidence="1">The sequence shown here is derived from an EMBL/GenBank/DDBJ whole genome shotgun (WGS) entry which is preliminary data.</text>
</comment>
<dbReference type="EMBL" id="LAZR01020759">
    <property type="protein sequence ID" value="KKL87714.1"/>
    <property type="molecule type" value="Genomic_DNA"/>
</dbReference>
<reference evidence="1" key="1">
    <citation type="journal article" date="2015" name="Nature">
        <title>Complex archaea that bridge the gap between prokaryotes and eukaryotes.</title>
        <authorList>
            <person name="Spang A."/>
            <person name="Saw J.H."/>
            <person name="Jorgensen S.L."/>
            <person name="Zaremba-Niedzwiedzka K."/>
            <person name="Martijn J."/>
            <person name="Lind A.E."/>
            <person name="van Eijk R."/>
            <person name="Schleper C."/>
            <person name="Guy L."/>
            <person name="Ettema T.J."/>
        </authorList>
    </citation>
    <scope>NUCLEOTIDE SEQUENCE</scope>
</reference>
<proteinExistence type="predicted"/>
<accession>A0A0F9FMR2</accession>
<name>A0A0F9FMR2_9ZZZZ</name>
<sequence>MLKIGEKIPKVKLKCGFCNYLAKKDIKKMKTCPFCGRAGLSERKVKKPKYRCPKCMVEFAKPIYQIPSHHFLSSSMLKQKIKKKRKRFNLKNTNDLIN</sequence>
<evidence type="ECO:0000313" key="1">
    <source>
        <dbReference type="EMBL" id="KKL87714.1"/>
    </source>
</evidence>
<organism evidence="1">
    <name type="scientific">marine sediment metagenome</name>
    <dbReference type="NCBI Taxonomy" id="412755"/>
    <lineage>
        <taxon>unclassified sequences</taxon>
        <taxon>metagenomes</taxon>
        <taxon>ecological metagenomes</taxon>
    </lineage>
</organism>
<dbReference type="AlphaFoldDB" id="A0A0F9FMR2"/>